<feature type="non-terminal residue" evidence="1">
    <location>
        <position position="1"/>
    </location>
</feature>
<protein>
    <submittedName>
        <fullName evidence="1">9837_t:CDS:1</fullName>
    </submittedName>
</protein>
<feature type="non-terminal residue" evidence="1">
    <location>
        <position position="42"/>
    </location>
</feature>
<gene>
    <name evidence="1" type="ORF">POCULU_LOCUS10591</name>
</gene>
<evidence type="ECO:0000313" key="2">
    <source>
        <dbReference type="Proteomes" id="UP000789572"/>
    </source>
</evidence>
<keyword evidence="2" id="KW-1185">Reference proteome</keyword>
<accession>A0A9N9H7Y0</accession>
<dbReference type="Proteomes" id="UP000789572">
    <property type="component" value="Unassembled WGS sequence"/>
</dbReference>
<proteinExistence type="predicted"/>
<evidence type="ECO:0000313" key="1">
    <source>
        <dbReference type="EMBL" id="CAG8663716.1"/>
    </source>
</evidence>
<name>A0A9N9H7Y0_9GLOM</name>
<dbReference type="AlphaFoldDB" id="A0A9N9H7Y0"/>
<reference evidence="1" key="1">
    <citation type="submission" date="2021-06" db="EMBL/GenBank/DDBJ databases">
        <authorList>
            <person name="Kallberg Y."/>
            <person name="Tangrot J."/>
            <person name="Rosling A."/>
        </authorList>
    </citation>
    <scope>NUCLEOTIDE SEQUENCE</scope>
    <source>
        <strain evidence="1">IA702</strain>
    </source>
</reference>
<comment type="caution">
    <text evidence="1">The sequence shown here is derived from an EMBL/GenBank/DDBJ whole genome shotgun (WGS) entry which is preliminary data.</text>
</comment>
<organism evidence="1 2">
    <name type="scientific">Paraglomus occultum</name>
    <dbReference type="NCBI Taxonomy" id="144539"/>
    <lineage>
        <taxon>Eukaryota</taxon>
        <taxon>Fungi</taxon>
        <taxon>Fungi incertae sedis</taxon>
        <taxon>Mucoromycota</taxon>
        <taxon>Glomeromycotina</taxon>
        <taxon>Glomeromycetes</taxon>
        <taxon>Paraglomerales</taxon>
        <taxon>Paraglomeraceae</taxon>
        <taxon>Paraglomus</taxon>
    </lineage>
</organism>
<dbReference type="OrthoDB" id="10537619at2759"/>
<sequence length="42" mass="4973">KVASSDPVKVYNYKYKKCLDFIEQNYDPLKRSKAISLKESFK</sequence>
<dbReference type="EMBL" id="CAJVPJ010005731">
    <property type="protein sequence ID" value="CAG8663716.1"/>
    <property type="molecule type" value="Genomic_DNA"/>
</dbReference>